<gene>
    <name evidence="2" type="ORF">IAA37_08080</name>
</gene>
<evidence type="ECO:0000313" key="3">
    <source>
        <dbReference type="Proteomes" id="UP000823877"/>
    </source>
</evidence>
<feature type="region of interest" description="Disordered" evidence="1">
    <location>
        <begin position="30"/>
        <end position="50"/>
    </location>
</feature>
<reference evidence="2" key="1">
    <citation type="journal article" date="2021" name="PeerJ">
        <title>Extensive microbial diversity within the chicken gut microbiome revealed by metagenomics and culture.</title>
        <authorList>
            <person name="Gilroy R."/>
            <person name="Ravi A."/>
            <person name="Getino M."/>
            <person name="Pursley I."/>
            <person name="Horton D.L."/>
            <person name="Alikhan N.F."/>
            <person name="Baker D."/>
            <person name="Gharbi K."/>
            <person name="Hall N."/>
            <person name="Watson M."/>
            <person name="Adriaenssens E.M."/>
            <person name="Foster-Nyarko E."/>
            <person name="Jarju S."/>
            <person name="Secka A."/>
            <person name="Antonio M."/>
            <person name="Oren A."/>
            <person name="Chaudhuri R.R."/>
            <person name="La Ragione R."/>
            <person name="Hildebrand F."/>
            <person name="Pallen M.J."/>
        </authorList>
    </citation>
    <scope>NUCLEOTIDE SEQUENCE</scope>
    <source>
        <strain evidence="2">CHK188-16595</strain>
    </source>
</reference>
<comment type="caution">
    <text evidence="2">The sequence shown here is derived from an EMBL/GenBank/DDBJ whole genome shotgun (WGS) entry which is preliminary data.</text>
</comment>
<organism evidence="2 3">
    <name type="scientific">Candidatus Eubacterium faecale</name>
    <dbReference type="NCBI Taxonomy" id="2838568"/>
    <lineage>
        <taxon>Bacteria</taxon>
        <taxon>Bacillati</taxon>
        <taxon>Bacillota</taxon>
        <taxon>Clostridia</taxon>
        <taxon>Eubacteriales</taxon>
        <taxon>Eubacteriaceae</taxon>
        <taxon>Eubacterium</taxon>
    </lineage>
</organism>
<dbReference type="AlphaFoldDB" id="A0A9D2MK70"/>
<proteinExistence type="predicted"/>
<accession>A0A9D2MK70</accession>
<name>A0A9D2MK70_9FIRM</name>
<evidence type="ECO:0000256" key="1">
    <source>
        <dbReference type="SAM" id="MobiDB-lite"/>
    </source>
</evidence>
<reference evidence="2" key="2">
    <citation type="submission" date="2021-04" db="EMBL/GenBank/DDBJ databases">
        <authorList>
            <person name="Gilroy R."/>
        </authorList>
    </citation>
    <scope>NUCLEOTIDE SEQUENCE</scope>
    <source>
        <strain evidence="2">CHK188-16595</strain>
    </source>
</reference>
<evidence type="ECO:0000313" key="2">
    <source>
        <dbReference type="EMBL" id="HJB75608.1"/>
    </source>
</evidence>
<protein>
    <submittedName>
        <fullName evidence="2">Uncharacterized protein</fullName>
    </submittedName>
</protein>
<dbReference type="EMBL" id="DWXN01000012">
    <property type="protein sequence ID" value="HJB75608.1"/>
    <property type="molecule type" value="Genomic_DNA"/>
</dbReference>
<sequence length="50" mass="5875">MKEDLWSRFVHSGKVEDYLAYIKHEEDIGTSADENHNEWLSHKGTDNRGE</sequence>
<dbReference type="Proteomes" id="UP000823877">
    <property type="component" value="Unassembled WGS sequence"/>
</dbReference>